<dbReference type="Gene3D" id="1.10.10.60">
    <property type="entry name" value="Homeodomain-like"/>
    <property type="match status" value="2"/>
</dbReference>
<organism evidence="8">
    <name type="scientific">Taxus chinensis</name>
    <name type="common">Chinese yew</name>
    <name type="synonym">Taxus wallichiana var. chinensis</name>
    <dbReference type="NCBI Taxonomy" id="29808"/>
    <lineage>
        <taxon>Eukaryota</taxon>
        <taxon>Viridiplantae</taxon>
        <taxon>Streptophyta</taxon>
        <taxon>Embryophyta</taxon>
        <taxon>Tracheophyta</taxon>
        <taxon>Spermatophyta</taxon>
        <taxon>Pinopsida</taxon>
        <taxon>Pinidae</taxon>
        <taxon>Conifers II</taxon>
        <taxon>Cupressales</taxon>
        <taxon>Taxaceae</taxon>
        <taxon>Taxus</taxon>
    </lineage>
</organism>
<dbReference type="PANTHER" id="PTHR47999:SF96">
    <property type="entry name" value="TRANSCRIPTION REPRESSOR MYB6-LIKE"/>
    <property type="match status" value="1"/>
</dbReference>
<evidence type="ECO:0000259" key="6">
    <source>
        <dbReference type="PROSITE" id="PS50090"/>
    </source>
</evidence>
<evidence type="ECO:0000256" key="4">
    <source>
        <dbReference type="ARBA" id="ARBA00023242"/>
    </source>
</evidence>
<dbReference type="SUPFAM" id="SSF46689">
    <property type="entry name" value="Homeodomain-like"/>
    <property type="match status" value="1"/>
</dbReference>
<dbReference type="PROSITE" id="PS50090">
    <property type="entry name" value="MYB_LIKE"/>
    <property type="match status" value="2"/>
</dbReference>
<keyword evidence="3" id="KW-0238">DNA-binding</keyword>
<feature type="domain" description="Myb-like" evidence="6">
    <location>
        <begin position="63"/>
        <end position="113"/>
    </location>
</feature>
<proteinExistence type="evidence at transcript level"/>
<dbReference type="InterPro" id="IPR017930">
    <property type="entry name" value="Myb_dom"/>
</dbReference>
<dbReference type="AlphaFoldDB" id="A0A6B9QQY8"/>
<dbReference type="CDD" id="cd00167">
    <property type="entry name" value="SANT"/>
    <property type="match status" value="2"/>
</dbReference>
<dbReference type="InterPro" id="IPR009057">
    <property type="entry name" value="Homeodomain-like_sf"/>
</dbReference>
<evidence type="ECO:0000256" key="2">
    <source>
        <dbReference type="ARBA" id="ARBA00022737"/>
    </source>
</evidence>
<dbReference type="InterPro" id="IPR001005">
    <property type="entry name" value="SANT/Myb"/>
</dbReference>
<protein>
    <submittedName>
        <fullName evidence="8">R2R3-MYB transcription factor 51</fullName>
    </submittedName>
</protein>
<evidence type="ECO:0000256" key="1">
    <source>
        <dbReference type="ARBA" id="ARBA00004123"/>
    </source>
</evidence>
<dbReference type="PANTHER" id="PTHR47999">
    <property type="entry name" value="TRANSCRIPTION FACTOR MYB8-RELATED-RELATED"/>
    <property type="match status" value="1"/>
</dbReference>
<dbReference type="InterPro" id="IPR015495">
    <property type="entry name" value="Myb_TF_plants"/>
</dbReference>
<accession>A0A6B9QQY8</accession>
<keyword evidence="4" id="KW-0539">Nucleus</keyword>
<name>A0A6B9QQY8_TAXCH</name>
<evidence type="ECO:0000256" key="3">
    <source>
        <dbReference type="ARBA" id="ARBA00023125"/>
    </source>
</evidence>
<dbReference type="Pfam" id="PF00249">
    <property type="entry name" value="Myb_DNA-binding"/>
    <property type="match status" value="2"/>
</dbReference>
<dbReference type="SMART" id="SM00717">
    <property type="entry name" value="SANT"/>
    <property type="match status" value="2"/>
</dbReference>
<dbReference type="GO" id="GO:0003677">
    <property type="term" value="F:DNA binding"/>
    <property type="evidence" value="ECO:0007669"/>
    <property type="project" value="UniProtKB-KW"/>
</dbReference>
<dbReference type="EMBL" id="MN906726">
    <property type="protein sequence ID" value="QHG11479.1"/>
    <property type="molecule type" value="mRNA"/>
</dbReference>
<keyword evidence="2" id="KW-0677">Repeat</keyword>
<feature type="region of interest" description="Disordered" evidence="5">
    <location>
        <begin position="124"/>
        <end position="147"/>
    </location>
</feature>
<dbReference type="FunFam" id="1.10.10.60:FF:000001">
    <property type="entry name" value="MYB-related transcription factor"/>
    <property type="match status" value="1"/>
</dbReference>
<feature type="domain" description="HTH myb-type" evidence="7">
    <location>
        <begin position="63"/>
        <end position="117"/>
    </location>
</feature>
<reference evidence="8" key="1">
    <citation type="journal article" date="2020" name="PeerJ">
        <title>The R2R3-MYB transcription factor family in Taxus chinensis: Identification, characterization, expression profiling and posttranscriptional regulation analysis.</title>
        <authorList>
            <person name="Hu X."/>
            <person name="Zhang L."/>
            <person name="Shao F."/>
            <person name="Qiu D."/>
            <person name="Wilson I.W."/>
        </authorList>
    </citation>
    <scope>NUCLEOTIDE SEQUENCE</scope>
</reference>
<evidence type="ECO:0000256" key="5">
    <source>
        <dbReference type="SAM" id="MobiDB-lite"/>
    </source>
</evidence>
<dbReference type="GO" id="GO:0005634">
    <property type="term" value="C:nucleus"/>
    <property type="evidence" value="ECO:0007669"/>
    <property type="project" value="UniProtKB-SubCell"/>
</dbReference>
<feature type="domain" description="HTH myb-type" evidence="7">
    <location>
        <begin position="10"/>
        <end position="62"/>
    </location>
</feature>
<sequence length="348" mass="39850">MGRAPCCSKDAGLNRGAWTAEEDLLLSEYITIHGDGGWRSLPQKAGLKRCGKSCRLRWLNYLRPDIKRGSISPDEEELIIRLHKLLGNRWSLIAGRLPGRTDNEIKNYWNTQLYKKLEISGSHAQETRNIKRTSKSRSRREEARHVSNKVPVKTTAVRIANGPVKLKGDLTQIVDTSQSWCQTFVDELMITNCDLDFVTTNNILDSASPFTEINRQGSPITKSNLINHQLQYSAVQNEFNTSKSSYFLNELSSPERNPLFLSFNFSEDMAVEEFEGRPKNDMHELCSLHANRQENESFTVCNDQGIQELFNDVEEGDWMDELRLLERSSLLEDDDWVERNSKAVGENY</sequence>
<evidence type="ECO:0000259" key="7">
    <source>
        <dbReference type="PROSITE" id="PS51294"/>
    </source>
</evidence>
<feature type="domain" description="Myb-like" evidence="6">
    <location>
        <begin position="10"/>
        <end position="62"/>
    </location>
</feature>
<comment type="subcellular location">
    <subcellularLocation>
        <location evidence="1">Nucleus</location>
    </subcellularLocation>
</comment>
<dbReference type="PROSITE" id="PS51294">
    <property type="entry name" value="HTH_MYB"/>
    <property type="match status" value="2"/>
</dbReference>
<evidence type="ECO:0000313" key="8">
    <source>
        <dbReference type="EMBL" id="QHG11479.1"/>
    </source>
</evidence>